<dbReference type="GO" id="GO:0016020">
    <property type="term" value="C:membrane"/>
    <property type="evidence" value="ECO:0007669"/>
    <property type="project" value="InterPro"/>
</dbReference>
<evidence type="ECO:0000256" key="1">
    <source>
        <dbReference type="SAM" id="Phobius"/>
    </source>
</evidence>
<dbReference type="EMBL" id="CP026923">
    <property type="protein sequence ID" value="AVG23300.1"/>
    <property type="molecule type" value="Genomic_DNA"/>
</dbReference>
<dbReference type="AlphaFoldDB" id="A0A2L2BNQ4"/>
<reference evidence="3 4" key="1">
    <citation type="submission" date="2018-02" db="EMBL/GenBank/DDBJ databases">
        <title>Complete genome of the streamlined marine actinobacterium Pontimonas salivibrio CL-TW6 adapted to coastal planktonic lifestype.</title>
        <authorList>
            <person name="Cho B.C."/>
            <person name="Hardies S.C."/>
            <person name="Jang G.I."/>
            <person name="Hwang C.Y."/>
        </authorList>
    </citation>
    <scope>NUCLEOTIDE SEQUENCE [LARGE SCALE GENOMIC DNA]</scope>
    <source>
        <strain evidence="3 4">CL-TW6</strain>
    </source>
</reference>
<keyword evidence="1" id="KW-1133">Transmembrane helix</keyword>
<feature type="transmembrane region" description="Helical" evidence="1">
    <location>
        <begin position="56"/>
        <end position="74"/>
    </location>
</feature>
<dbReference type="InterPro" id="IPR000045">
    <property type="entry name" value="Prepilin_IV_endopep_pep"/>
</dbReference>
<sequence>MVLFFLGNILLVPVLFRLTWWDQFTHRLPDAWTLPALGVSALALMLLGTTQEVTPAAHSAGLAMAITVLVLWLLSEAPGHPLGFGDVKLGAVLSLHLGIHHWGLVGPWLAFAFVVGGLHALWLISRRVLKGNDMLAFGPYMVMAWLVVLASVGAGNGGMVT</sequence>
<name>A0A2L2BNQ4_9MICO</name>
<dbReference type="Gene3D" id="1.20.120.1220">
    <property type="match status" value="1"/>
</dbReference>
<dbReference type="Proteomes" id="UP000243077">
    <property type="component" value="Chromosome"/>
</dbReference>
<gene>
    <name evidence="3" type="ORF">C3B54_11302</name>
</gene>
<dbReference type="RefSeq" id="WP_104912933.1">
    <property type="nucleotide sequence ID" value="NZ_CP026923.1"/>
</dbReference>
<dbReference type="OrthoDB" id="2087435at2"/>
<keyword evidence="1" id="KW-0812">Transmembrane</keyword>
<evidence type="ECO:0000313" key="4">
    <source>
        <dbReference type="Proteomes" id="UP000243077"/>
    </source>
</evidence>
<dbReference type="Pfam" id="PF01478">
    <property type="entry name" value="Peptidase_A24"/>
    <property type="match status" value="1"/>
</dbReference>
<feature type="transmembrane region" description="Helical" evidence="1">
    <location>
        <begin position="32"/>
        <end position="49"/>
    </location>
</feature>
<feature type="transmembrane region" description="Helical" evidence="1">
    <location>
        <begin position="105"/>
        <end position="124"/>
    </location>
</feature>
<organism evidence="3 4">
    <name type="scientific">Pontimonas salivibrio</name>
    <dbReference type="NCBI Taxonomy" id="1159327"/>
    <lineage>
        <taxon>Bacteria</taxon>
        <taxon>Bacillati</taxon>
        <taxon>Actinomycetota</taxon>
        <taxon>Actinomycetes</taxon>
        <taxon>Micrococcales</taxon>
        <taxon>Microbacteriaceae</taxon>
        <taxon>Pontimonas</taxon>
    </lineage>
</organism>
<keyword evidence="1" id="KW-0472">Membrane</keyword>
<dbReference type="KEGG" id="psai:C3B54_11302"/>
<evidence type="ECO:0000259" key="2">
    <source>
        <dbReference type="Pfam" id="PF01478"/>
    </source>
</evidence>
<keyword evidence="3" id="KW-0378">Hydrolase</keyword>
<feature type="transmembrane region" description="Helical" evidence="1">
    <location>
        <begin position="136"/>
        <end position="155"/>
    </location>
</feature>
<evidence type="ECO:0000313" key="3">
    <source>
        <dbReference type="EMBL" id="AVG23300.1"/>
    </source>
</evidence>
<proteinExistence type="predicted"/>
<dbReference type="EC" id="3.4.23.43" evidence="3"/>
<protein>
    <submittedName>
        <fullName evidence="3">Fimbriaeal leader peptidase</fullName>
        <ecNumber evidence="3">3.4.23.43</ecNumber>
    </submittedName>
</protein>
<accession>A0A2L2BNQ4</accession>
<feature type="domain" description="Prepilin type IV endopeptidase peptidase" evidence="2">
    <location>
        <begin position="9"/>
        <end position="120"/>
    </location>
</feature>
<keyword evidence="4" id="KW-1185">Reference proteome</keyword>
<dbReference type="GO" id="GO:0004190">
    <property type="term" value="F:aspartic-type endopeptidase activity"/>
    <property type="evidence" value="ECO:0007669"/>
    <property type="project" value="UniProtKB-EC"/>
</dbReference>